<dbReference type="STRING" id="391626.OAN307_c22670"/>
<dbReference type="UniPathway" id="UPA00148"/>
<evidence type="ECO:0000256" key="2">
    <source>
        <dbReference type="ARBA" id="ARBA00022573"/>
    </source>
</evidence>
<protein>
    <submittedName>
        <fullName evidence="4">Precorrin-6A reductase CobK</fullName>
        <ecNumber evidence="4">1.3.1.54</ecNumber>
    </submittedName>
</protein>
<evidence type="ECO:0000313" key="5">
    <source>
        <dbReference type="Proteomes" id="UP000005307"/>
    </source>
</evidence>
<comment type="pathway">
    <text evidence="1">Cofactor biosynthesis; adenosylcobalamin biosynthesis.</text>
</comment>
<gene>
    <name evidence="4" type="primary">cobK</name>
    <name evidence="4" type="ORF">OAN307_c22670</name>
</gene>
<dbReference type="EMBL" id="CP003740">
    <property type="protein sequence ID" value="AGI67891.1"/>
    <property type="molecule type" value="Genomic_DNA"/>
</dbReference>
<keyword evidence="3 4" id="KW-0560">Oxidoreductase</keyword>
<reference evidence="4 5" key="1">
    <citation type="journal article" date="2013" name="PLoS ONE">
        <title>Poles Apart: Arctic and Antarctic Octadecabacter strains Share High Genome Plasticity and a New Type of Xanthorhodopsin.</title>
        <authorList>
            <person name="Vollmers J."/>
            <person name="Voget S."/>
            <person name="Dietrich S."/>
            <person name="Gollnow K."/>
            <person name="Smits M."/>
            <person name="Meyer K."/>
            <person name="Brinkhoff T."/>
            <person name="Simon M."/>
            <person name="Daniel R."/>
        </authorList>
    </citation>
    <scope>NUCLEOTIDE SEQUENCE [LARGE SCALE GENOMIC DNA]</scope>
    <source>
        <strain evidence="4 5">307</strain>
    </source>
</reference>
<dbReference type="EC" id="1.3.1.54" evidence="4"/>
<dbReference type="eggNOG" id="COG2099">
    <property type="taxonomic scope" value="Bacteria"/>
</dbReference>
<dbReference type="KEGG" id="oat:OAN307_c22670"/>
<dbReference type="HOGENOM" id="CLU_068627_1_0_5"/>
<dbReference type="PROSITE" id="PS51014">
    <property type="entry name" value="COBK_CBIJ"/>
    <property type="match status" value="1"/>
</dbReference>
<dbReference type="AlphaFoldDB" id="M9RBX9"/>
<name>M9RBX9_9RHOB</name>
<accession>M9RBX9</accession>
<dbReference type="NCBIfam" id="NF005968">
    <property type="entry name" value="PRK08057.1-2"/>
    <property type="match status" value="1"/>
</dbReference>
<dbReference type="Pfam" id="PF02571">
    <property type="entry name" value="CbiJ"/>
    <property type="match status" value="1"/>
</dbReference>
<dbReference type="InterPro" id="IPR003723">
    <property type="entry name" value="Precorrin-6x_reduct"/>
</dbReference>
<sequence>MTLLLLAGTGEAKRIAWGLADKSIKVIASLAGVTRSPEPLPVPTRIGGFGGEDGFRSYLRDAAISAVLDATHPFAAKISDRTARICGELGMPYAQVVRPVWTPEDGDNWTAIATPSDAVNHIADGSTVFLATGRLTLADYANLAGQRILVRMIDPPTAPLPFEGGEFIIGRPPFTQASEAALFRALGVTHLVAKNAGGQGGRAKLDAARELGLPVLLLDRPKMPVAQQLASMQDALLWVSSLAPVKMAIAP</sequence>
<evidence type="ECO:0000256" key="1">
    <source>
        <dbReference type="ARBA" id="ARBA00004953"/>
    </source>
</evidence>
<dbReference type="GO" id="GO:0016994">
    <property type="term" value="F:precorrin-6A reductase activity"/>
    <property type="evidence" value="ECO:0007669"/>
    <property type="project" value="UniProtKB-EC"/>
</dbReference>
<dbReference type="GO" id="GO:0009236">
    <property type="term" value="P:cobalamin biosynthetic process"/>
    <property type="evidence" value="ECO:0007669"/>
    <property type="project" value="UniProtKB-UniPathway"/>
</dbReference>
<keyword evidence="2" id="KW-0169">Cobalamin biosynthesis</keyword>
<organism evidence="4 5">
    <name type="scientific">Octadecabacter antarcticus 307</name>
    <dbReference type="NCBI Taxonomy" id="391626"/>
    <lineage>
        <taxon>Bacteria</taxon>
        <taxon>Pseudomonadati</taxon>
        <taxon>Pseudomonadota</taxon>
        <taxon>Alphaproteobacteria</taxon>
        <taxon>Rhodobacterales</taxon>
        <taxon>Roseobacteraceae</taxon>
        <taxon>Octadecabacter</taxon>
    </lineage>
</organism>
<keyword evidence="5" id="KW-1185">Reference proteome</keyword>
<dbReference type="NCBIfam" id="TIGR00715">
    <property type="entry name" value="precor6x_red"/>
    <property type="match status" value="1"/>
</dbReference>
<dbReference type="PANTHER" id="PTHR36925:SF1">
    <property type="entry name" value="COBALT-PRECORRIN-6A REDUCTASE"/>
    <property type="match status" value="1"/>
</dbReference>
<evidence type="ECO:0000256" key="3">
    <source>
        <dbReference type="ARBA" id="ARBA00023002"/>
    </source>
</evidence>
<dbReference type="Proteomes" id="UP000005307">
    <property type="component" value="Chromosome"/>
</dbReference>
<proteinExistence type="predicted"/>
<dbReference type="PANTHER" id="PTHR36925">
    <property type="entry name" value="COBALT-PRECORRIN-6A REDUCTASE"/>
    <property type="match status" value="1"/>
</dbReference>
<evidence type="ECO:0000313" key="4">
    <source>
        <dbReference type="EMBL" id="AGI67891.1"/>
    </source>
</evidence>
<dbReference type="OrthoDB" id="5183775at2"/>
<dbReference type="RefSeq" id="WP_015499913.1">
    <property type="nucleotide sequence ID" value="NC_020911.1"/>
</dbReference>